<dbReference type="OrthoDB" id="2016540at2759"/>
<feature type="transmembrane region" description="Helical" evidence="2">
    <location>
        <begin position="106"/>
        <end position="123"/>
    </location>
</feature>
<evidence type="ECO:0000256" key="2">
    <source>
        <dbReference type="SAM" id="Phobius"/>
    </source>
</evidence>
<sequence length="462" mass="52202">MSQSSKKDGARQRRHDEGNKGQRKQAPNGSAKGEGGSLLTDSNSKMPQSNNSKNQLNKKDKQQKDKERNERVKFVLWRRPLQTLMYCALELIELLRTWSIRLLKQRLLMAAILVLGILISFLYKQDGPHQAYIELVHKNTWFFVYWIGLGVLSSVGLGTGLHTFLLYLGPHIASVTLAAYECNSLDFPSPPYPDEIVCPAEPYAKQVPNIWSIMTKVRLEAFLWGLGTALGELPPYFMAKAARLSGYDSDDSEELAEFEALNAKRNKKNLSLIDKAKLRMERIVERVGFFGILACASIPNPLFDLAGITCGHFMVPFWTFFGATFIGKAIVKMHIQKMFVIIGFNEPLIESAVDKLRLLPYLGPKLQQPFKTLLQDQKTRLHRKKGSNIPRTGSGNLLSTIFDTFVMLMICYFVVSLVNSLAQSYHKRLCKKNRAAATSWAAQEKSPNEPVRKQGKSRAMRD</sequence>
<name>A0A0M4EMP9_DROBS</name>
<feature type="transmembrane region" description="Helical" evidence="2">
    <location>
        <begin position="401"/>
        <end position="422"/>
    </location>
</feature>
<keyword evidence="2" id="KW-0472">Membrane</keyword>
<keyword evidence="4" id="KW-1185">Reference proteome</keyword>
<keyword evidence="2" id="KW-1133">Transmembrane helix</keyword>
<dbReference type="OMA" id="QIICPTT"/>
<dbReference type="Proteomes" id="UP000494163">
    <property type="component" value="Chromosome X"/>
</dbReference>
<organism evidence="3 4">
    <name type="scientific">Drosophila busckii</name>
    <name type="common">Fruit fly</name>
    <dbReference type="NCBI Taxonomy" id="30019"/>
    <lineage>
        <taxon>Eukaryota</taxon>
        <taxon>Metazoa</taxon>
        <taxon>Ecdysozoa</taxon>
        <taxon>Arthropoda</taxon>
        <taxon>Hexapoda</taxon>
        <taxon>Insecta</taxon>
        <taxon>Pterygota</taxon>
        <taxon>Neoptera</taxon>
        <taxon>Endopterygota</taxon>
        <taxon>Diptera</taxon>
        <taxon>Brachycera</taxon>
        <taxon>Muscomorpha</taxon>
        <taxon>Ephydroidea</taxon>
        <taxon>Drosophilidae</taxon>
        <taxon>Drosophila</taxon>
    </lineage>
</organism>
<feature type="region of interest" description="Disordered" evidence="1">
    <location>
        <begin position="1"/>
        <end position="67"/>
    </location>
</feature>
<proteinExistence type="predicted"/>
<feature type="compositionally biased region" description="Basic residues" evidence="1">
    <location>
        <begin position="453"/>
        <end position="462"/>
    </location>
</feature>
<feature type="transmembrane region" description="Helical" evidence="2">
    <location>
        <begin position="283"/>
        <end position="299"/>
    </location>
</feature>
<evidence type="ECO:0000313" key="3">
    <source>
        <dbReference type="EMBL" id="ALC49071.1"/>
    </source>
</evidence>
<dbReference type="STRING" id="30019.A0A0M4EMP9"/>
<keyword evidence="2" id="KW-0812">Transmembrane</keyword>
<feature type="compositionally biased region" description="Basic and acidic residues" evidence="1">
    <location>
        <begin position="1"/>
        <end position="20"/>
    </location>
</feature>
<feature type="region of interest" description="Disordered" evidence="1">
    <location>
        <begin position="438"/>
        <end position="462"/>
    </location>
</feature>
<feature type="transmembrane region" description="Helical" evidence="2">
    <location>
        <begin position="143"/>
        <end position="168"/>
    </location>
</feature>
<dbReference type="EMBL" id="CP012528">
    <property type="protein sequence ID" value="ALC49071.1"/>
    <property type="molecule type" value="Genomic_DNA"/>
</dbReference>
<feature type="compositionally biased region" description="Basic and acidic residues" evidence="1">
    <location>
        <begin position="57"/>
        <end position="67"/>
    </location>
</feature>
<accession>A0A0M4EMP9</accession>
<protein>
    <submittedName>
        <fullName evidence="3">Tango5</fullName>
    </submittedName>
</protein>
<evidence type="ECO:0000313" key="4">
    <source>
        <dbReference type="Proteomes" id="UP000494163"/>
    </source>
</evidence>
<evidence type="ECO:0000256" key="1">
    <source>
        <dbReference type="SAM" id="MobiDB-lite"/>
    </source>
</evidence>
<gene>
    <name evidence="3" type="ORF">Dbus_chrXg927</name>
</gene>
<dbReference type="AlphaFoldDB" id="A0A0M4EMP9"/>
<reference evidence="3 4" key="1">
    <citation type="submission" date="2015-08" db="EMBL/GenBank/DDBJ databases">
        <title>Ancestral chromatin configuration constrains chromatin evolution on differentiating sex chromosomes in Drosophila.</title>
        <authorList>
            <person name="Zhou Q."/>
            <person name="Bachtrog D."/>
        </authorList>
    </citation>
    <scope>NUCLEOTIDE SEQUENCE [LARGE SCALE GENOMIC DNA]</scope>
    <source>
        <tissue evidence="3">Whole larvae</tissue>
    </source>
</reference>